<accession>A0A3S4J5F7</accession>
<protein>
    <submittedName>
        <fullName evidence="4">Domain of uncharacterized function (DUF477)</fullName>
    </submittedName>
</protein>
<keyword evidence="2" id="KW-0732">Signal</keyword>
<dbReference type="PANTHER" id="PTHR30373:SF2">
    <property type="entry name" value="UPF0603 PROTEIN YGCG"/>
    <property type="match status" value="1"/>
</dbReference>
<sequence>MSRAWSWLWLALCLLAGAVRAEVAVPPPTSPVIDQAAFLTDAERGELEKQLLDFHQRNGSQLAVLIVPTVDPETPFDYGTRVMDSWKLGRKGVDDGALLLIVAESRKTQLLVGRGLEGAIPDIYAKRILQDTLRPLFKQGLRFQGIQAATAQIEGLIDGEKLPEPAKPAAQGSGWSDSWPLLAFFLLIGSGVAGKLFGRLVGSFIIGCLSIGLAAVLGAGMLTALLIGAVAAGLCLVLGEHGLSLASWGNWAAAAVAVRVRMAAADGPAAAGFRRRRRFGRLVR</sequence>
<reference evidence="4 5" key="1">
    <citation type="submission" date="2018-12" db="EMBL/GenBank/DDBJ databases">
        <authorList>
            <consortium name="Pathogen Informatics"/>
        </authorList>
    </citation>
    <scope>NUCLEOTIDE SEQUENCE [LARGE SCALE GENOMIC DNA]</scope>
    <source>
        <strain evidence="4 5">NCTC9695</strain>
    </source>
</reference>
<dbReference type="Pfam" id="PF04536">
    <property type="entry name" value="TPM_phosphatase"/>
    <property type="match status" value="1"/>
</dbReference>
<feature type="signal peptide" evidence="2">
    <location>
        <begin position="1"/>
        <end position="21"/>
    </location>
</feature>
<feature type="chain" id="PRO_5018533122" evidence="2">
    <location>
        <begin position="22"/>
        <end position="284"/>
    </location>
</feature>
<name>A0A3S4J5F7_CHRVL</name>
<feature type="transmembrane region" description="Helical" evidence="1">
    <location>
        <begin position="179"/>
        <end position="197"/>
    </location>
</feature>
<dbReference type="Proteomes" id="UP000275777">
    <property type="component" value="Chromosome"/>
</dbReference>
<feature type="transmembrane region" description="Helical" evidence="1">
    <location>
        <begin position="251"/>
        <end position="273"/>
    </location>
</feature>
<dbReference type="InterPro" id="IPR007621">
    <property type="entry name" value="TPM_dom"/>
</dbReference>
<keyword evidence="1" id="KW-0472">Membrane</keyword>
<feature type="domain" description="TPM" evidence="3">
    <location>
        <begin position="32"/>
        <end position="154"/>
    </location>
</feature>
<keyword evidence="1" id="KW-1133">Transmembrane helix</keyword>
<dbReference type="PANTHER" id="PTHR30373">
    <property type="entry name" value="UPF0603 PROTEIN YGCG"/>
    <property type="match status" value="1"/>
</dbReference>
<keyword evidence="1" id="KW-0812">Transmembrane</keyword>
<dbReference type="Gene3D" id="3.10.310.50">
    <property type="match status" value="1"/>
</dbReference>
<dbReference type="AlphaFoldDB" id="A0A3S4J5F7"/>
<proteinExistence type="predicted"/>
<evidence type="ECO:0000313" key="4">
    <source>
        <dbReference type="EMBL" id="VEB45611.1"/>
    </source>
</evidence>
<organism evidence="4 5">
    <name type="scientific">Chromobacterium violaceum</name>
    <dbReference type="NCBI Taxonomy" id="536"/>
    <lineage>
        <taxon>Bacteria</taxon>
        <taxon>Pseudomonadati</taxon>
        <taxon>Pseudomonadota</taxon>
        <taxon>Betaproteobacteria</taxon>
        <taxon>Neisseriales</taxon>
        <taxon>Chromobacteriaceae</taxon>
        <taxon>Chromobacterium</taxon>
    </lineage>
</organism>
<evidence type="ECO:0000259" key="3">
    <source>
        <dbReference type="Pfam" id="PF04536"/>
    </source>
</evidence>
<feature type="transmembrane region" description="Helical" evidence="1">
    <location>
        <begin position="209"/>
        <end position="239"/>
    </location>
</feature>
<dbReference type="EMBL" id="LR134182">
    <property type="protein sequence ID" value="VEB45611.1"/>
    <property type="molecule type" value="Genomic_DNA"/>
</dbReference>
<evidence type="ECO:0000256" key="1">
    <source>
        <dbReference type="SAM" id="Phobius"/>
    </source>
</evidence>
<evidence type="ECO:0000256" key="2">
    <source>
        <dbReference type="SAM" id="SignalP"/>
    </source>
</evidence>
<evidence type="ECO:0000313" key="5">
    <source>
        <dbReference type="Proteomes" id="UP000275777"/>
    </source>
</evidence>
<gene>
    <name evidence="4" type="ORF">NCTC9695_06137</name>
</gene>